<proteinExistence type="predicted"/>
<feature type="compositionally biased region" description="Acidic residues" evidence="1">
    <location>
        <begin position="294"/>
        <end position="310"/>
    </location>
</feature>
<dbReference type="InterPro" id="IPR007889">
    <property type="entry name" value="HTH_Psq"/>
</dbReference>
<evidence type="ECO:0000313" key="4">
    <source>
        <dbReference type="Proteomes" id="UP001148838"/>
    </source>
</evidence>
<reference evidence="3 4" key="1">
    <citation type="journal article" date="2022" name="Allergy">
        <title>Genome assembly and annotation of Periplaneta americana reveal a comprehensive cockroach allergen profile.</title>
        <authorList>
            <person name="Wang L."/>
            <person name="Xiong Q."/>
            <person name="Saelim N."/>
            <person name="Wang L."/>
            <person name="Nong W."/>
            <person name="Wan A.T."/>
            <person name="Shi M."/>
            <person name="Liu X."/>
            <person name="Cao Q."/>
            <person name="Hui J.H.L."/>
            <person name="Sookrung N."/>
            <person name="Leung T.F."/>
            <person name="Tungtrongchitr A."/>
            <person name="Tsui S.K.W."/>
        </authorList>
    </citation>
    <scope>NUCLEOTIDE SEQUENCE [LARGE SCALE GENOMIC DNA]</scope>
    <source>
        <strain evidence="3">PWHHKU_190912</strain>
    </source>
</reference>
<dbReference type="Gene3D" id="1.10.10.60">
    <property type="entry name" value="Homeodomain-like"/>
    <property type="match status" value="1"/>
</dbReference>
<evidence type="ECO:0000256" key="1">
    <source>
        <dbReference type="SAM" id="MobiDB-lite"/>
    </source>
</evidence>
<dbReference type="Proteomes" id="UP001148838">
    <property type="component" value="Unassembled WGS sequence"/>
</dbReference>
<dbReference type="PANTHER" id="PTHR46060">
    <property type="entry name" value="MARINER MOS1 TRANSPOSASE-LIKE PROTEIN"/>
    <property type="match status" value="1"/>
</dbReference>
<comment type="caution">
    <text evidence="3">The sequence shown here is derived from an EMBL/GenBank/DDBJ whole genome shotgun (WGS) entry which is preliminary data.</text>
</comment>
<dbReference type="InterPro" id="IPR052709">
    <property type="entry name" value="Transposase-MT_Hybrid"/>
</dbReference>
<name>A0ABQ8RVE6_PERAM</name>
<evidence type="ECO:0000259" key="2">
    <source>
        <dbReference type="Pfam" id="PF05225"/>
    </source>
</evidence>
<dbReference type="EMBL" id="JAJSOF020000042">
    <property type="protein sequence ID" value="KAJ4425648.1"/>
    <property type="molecule type" value="Genomic_DNA"/>
</dbReference>
<organism evidence="3 4">
    <name type="scientific">Periplaneta americana</name>
    <name type="common">American cockroach</name>
    <name type="synonym">Blatta americana</name>
    <dbReference type="NCBI Taxonomy" id="6978"/>
    <lineage>
        <taxon>Eukaryota</taxon>
        <taxon>Metazoa</taxon>
        <taxon>Ecdysozoa</taxon>
        <taxon>Arthropoda</taxon>
        <taxon>Hexapoda</taxon>
        <taxon>Insecta</taxon>
        <taxon>Pterygota</taxon>
        <taxon>Neoptera</taxon>
        <taxon>Polyneoptera</taxon>
        <taxon>Dictyoptera</taxon>
        <taxon>Blattodea</taxon>
        <taxon>Blattoidea</taxon>
        <taxon>Blattidae</taxon>
        <taxon>Blattinae</taxon>
        <taxon>Periplaneta</taxon>
    </lineage>
</organism>
<protein>
    <recommendedName>
        <fullName evidence="2">HTH psq-type domain-containing protein</fullName>
    </recommendedName>
</protein>
<dbReference type="Gene3D" id="3.30.420.10">
    <property type="entry name" value="Ribonuclease H-like superfamily/Ribonuclease H"/>
    <property type="match status" value="1"/>
</dbReference>
<dbReference type="InterPro" id="IPR036397">
    <property type="entry name" value="RNaseH_sf"/>
</dbReference>
<feature type="region of interest" description="Disordered" evidence="1">
    <location>
        <begin position="278"/>
        <end position="310"/>
    </location>
</feature>
<feature type="domain" description="HTH psq-type" evidence="2">
    <location>
        <begin position="19"/>
        <end position="56"/>
    </location>
</feature>
<accession>A0ABQ8RVE6</accession>
<dbReference type="Pfam" id="PF05225">
    <property type="entry name" value="HTH_psq"/>
    <property type="match status" value="1"/>
</dbReference>
<keyword evidence="4" id="KW-1185">Reference proteome</keyword>
<sequence length="415" mass="47414">MPRVYKRDPNAKWYSPVSRDIIDKAKEAVHKGLSIRSASKQFAIPYTVLQRHLKNANVKNRGGQTALSEDEEALLVEKLVLCAEWDYPIDSFDLRLLVKGFLDRRGKVVKKFNNNLPERDFAELFLKRCKDQLSVRMCQNIKRSRAGVTTSAVNEYFDNLENTLAGVPPENIINFDETNLQDDPGKKKVMSKRGVKYPECVMNHSKSSTSVMFAASGSGVLLPCFVVYRSNHLYASWTEGAPRGTRFNRTKSGWFDSCCFDDWIRTIVIPYLKPLEGSDDINDDDSGVSRSEPEVDVDTPDSGEDEIASDSNEECAIVNCNGQMWWVPRLLSQEQTNSRQEVSQRHLSRYEEEGDDFLNRIVTSDETWVHHYTPESKRSSMLWRKRGAAGPVKAKTRLLLERSLLLFFGTLKEFF</sequence>
<dbReference type="PANTHER" id="PTHR46060:SF1">
    <property type="entry name" value="MARINER MOS1 TRANSPOSASE-LIKE PROTEIN"/>
    <property type="match status" value="1"/>
</dbReference>
<evidence type="ECO:0000313" key="3">
    <source>
        <dbReference type="EMBL" id="KAJ4425648.1"/>
    </source>
</evidence>
<gene>
    <name evidence="3" type="ORF">ANN_27844</name>
</gene>